<proteinExistence type="predicted"/>
<dbReference type="EMBL" id="CP109441">
    <property type="protein sequence ID" value="WUV42825.1"/>
    <property type="molecule type" value="Genomic_DNA"/>
</dbReference>
<gene>
    <name evidence="1" type="ORF">OG563_26645</name>
</gene>
<evidence type="ECO:0000313" key="2">
    <source>
        <dbReference type="Proteomes" id="UP001432062"/>
    </source>
</evidence>
<name>A0ABZ1YHY3_9NOCA</name>
<protein>
    <recommendedName>
        <fullName evidence="3">ClpX-type ZB domain-containing protein</fullName>
    </recommendedName>
</protein>
<dbReference type="Proteomes" id="UP001432062">
    <property type="component" value="Chromosome"/>
</dbReference>
<accession>A0ABZ1YHY3</accession>
<evidence type="ECO:0008006" key="3">
    <source>
        <dbReference type="Google" id="ProtNLM"/>
    </source>
</evidence>
<keyword evidence="2" id="KW-1185">Reference proteome</keyword>
<dbReference type="RefSeq" id="WP_329405443.1">
    <property type="nucleotide sequence ID" value="NZ_CP109441.1"/>
</dbReference>
<reference evidence="1" key="1">
    <citation type="submission" date="2022-10" db="EMBL/GenBank/DDBJ databases">
        <title>The complete genomes of actinobacterial strains from the NBC collection.</title>
        <authorList>
            <person name="Joergensen T.S."/>
            <person name="Alvarez Arevalo M."/>
            <person name="Sterndorff E.B."/>
            <person name="Faurdal D."/>
            <person name="Vuksanovic O."/>
            <person name="Mourched A.-S."/>
            <person name="Charusanti P."/>
            <person name="Shaw S."/>
            <person name="Blin K."/>
            <person name="Weber T."/>
        </authorList>
    </citation>
    <scope>NUCLEOTIDE SEQUENCE</scope>
    <source>
        <strain evidence="1">NBC_01482</strain>
    </source>
</reference>
<evidence type="ECO:0000313" key="1">
    <source>
        <dbReference type="EMBL" id="WUV42825.1"/>
    </source>
</evidence>
<organism evidence="1 2">
    <name type="scientific">Nocardia vinacea</name>
    <dbReference type="NCBI Taxonomy" id="96468"/>
    <lineage>
        <taxon>Bacteria</taxon>
        <taxon>Bacillati</taxon>
        <taxon>Actinomycetota</taxon>
        <taxon>Actinomycetes</taxon>
        <taxon>Mycobacteriales</taxon>
        <taxon>Nocardiaceae</taxon>
        <taxon>Nocardia</taxon>
    </lineage>
</organism>
<sequence length="150" mass="15952">MTTADLMAGIAWRYDVFECGNHSLIPGAHDEGCRGWCRLGLFTTNDWALSFISAAALPHGVVMRVGINTAPGSVSAAFEHIAGGGLCDSCEVGRGVMRHSAMGSRFICDACVTELRAHHRRLFGTTSGYIPLLDDAREALGLTVELGGSR</sequence>